<evidence type="ECO:0000256" key="8">
    <source>
        <dbReference type="HAMAP-Rule" id="MF_00423"/>
    </source>
</evidence>
<keyword evidence="4 8" id="KW-0663">Pyridoxal phosphate</keyword>
<dbReference type="GO" id="GO:0005737">
    <property type="term" value="C:cytoplasm"/>
    <property type="evidence" value="ECO:0007669"/>
    <property type="project" value="UniProtKB-SubCell"/>
</dbReference>
<dbReference type="Gene3D" id="3.90.1150.180">
    <property type="match status" value="1"/>
</dbReference>
<comment type="function">
    <text evidence="8">Converts seryl-tRNA(Sec) to selenocysteinyl-tRNA(Sec) required for selenoprotein biosynthesis.</text>
</comment>
<dbReference type="OrthoDB" id="9787096at2"/>
<evidence type="ECO:0000256" key="6">
    <source>
        <dbReference type="ARBA" id="ARBA00023266"/>
    </source>
</evidence>
<gene>
    <name evidence="8" type="primary">selA</name>
    <name evidence="10" type="ORF">BEP19_10830</name>
</gene>
<dbReference type="InterPro" id="IPR015424">
    <property type="entry name" value="PyrdxlP-dep_Trfase"/>
</dbReference>
<keyword evidence="2 8" id="KW-0963">Cytoplasm</keyword>
<comment type="catalytic activity">
    <reaction evidence="8">
        <text>L-seryl-tRNA(Sec) + selenophosphate + H(+) = L-selenocysteinyl-tRNA(Sec) + phosphate</text>
        <dbReference type="Rhea" id="RHEA:22728"/>
        <dbReference type="Rhea" id="RHEA-COMP:9742"/>
        <dbReference type="Rhea" id="RHEA-COMP:9743"/>
        <dbReference type="ChEBI" id="CHEBI:15378"/>
        <dbReference type="ChEBI" id="CHEBI:16144"/>
        <dbReference type="ChEBI" id="CHEBI:43474"/>
        <dbReference type="ChEBI" id="CHEBI:78533"/>
        <dbReference type="ChEBI" id="CHEBI:78573"/>
        <dbReference type="EC" id="2.9.1.1"/>
    </reaction>
</comment>
<comment type="pathway">
    <text evidence="8">Aminoacyl-tRNA biosynthesis; selenocysteinyl-tRNA(Sec) biosynthesis; selenocysteinyl-tRNA(Sec) from L-seryl-tRNA(Sec) (bacterial route): step 1/1.</text>
</comment>
<organism evidence="10 11">
    <name type="scientific">Ammoniphilus oxalaticus</name>
    <dbReference type="NCBI Taxonomy" id="66863"/>
    <lineage>
        <taxon>Bacteria</taxon>
        <taxon>Bacillati</taxon>
        <taxon>Bacillota</taxon>
        <taxon>Bacilli</taxon>
        <taxon>Bacillales</taxon>
        <taxon>Paenibacillaceae</taxon>
        <taxon>Aneurinibacillus group</taxon>
        <taxon>Ammoniphilus</taxon>
    </lineage>
</organism>
<dbReference type="EMBL" id="MCHY01000009">
    <property type="protein sequence ID" value="RKD23207.1"/>
    <property type="molecule type" value="Genomic_DNA"/>
</dbReference>
<dbReference type="PANTHER" id="PTHR32328:SF0">
    <property type="entry name" value="L-SERYL-TRNA(SEC) SELENIUM TRANSFERASE"/>
    <property type="match status" value="1"/>
</dbReference>
<accession>A0A419SHE5</accession>
<evidence type="ECO:0000256" key="1">
    <source>
        <dbReference type="ARBA" id="ARBA00001933"/>
    </source>
</evidence>
<comment type="subcellular location">
    <subcellularLocation>
        <location evidence="8">Cytoplasm</location>
    </subcellularLocation>
</comment>
<dbReference type="Proteomes" id="UP000284219">
    <property type="component" value="Unassembled WGS sequence"/>
</dbReference>
<dbReference type="InterPro" id="IPR004534">
    <property type="entry name" value="SelA_trans"/>
</dbReference>
<dbReference type="GO" id="GO:0004125">
    <property type="term" value="F:L-seryl-tRNA(Sec) selenium transferase activity"/>
    <property type="evidence" value="ECO:0007669"/>
    <property type="project" value="UniProtKB-UniRule"/>
</dbReference>
<comment type="cofactor">
    <cofactor evidence="1 8 9">
        <name>pyridoxal 5'-phosphate</name>
        <dbReference type="ChEBI" id="CHEBI:597326"/>
    </cofactor>
</comment>
<dbReference type="Pfam" id="PF03841">
    <property type="entry name" value="SelA"/>
    <property type="match status" value="1"/>
</dbReference>
<evidence type="ECO:0000256" key="9">
    <source>
        <dbReference type="PIRSR" id="PIRSR618319-50"/>
    </source>
</evidence>
<sequence length="458" mass="51230">MKRQLREIPAVHQFIHDEQLLAWIHEHQISERILTDVVKETVDSIRRQLLNQQLDTISYNIILDQIKLKLLKSQQANLKSLINGTGIILHTNLGRAVLAQEAIDQMIDVAKGYSNLEYQIDQGARGSRHDHVEDLICRLTGAEAAMVVNNNAAAVYLILREIAKGREVIVSRGQLVEIGGSFRVSEIMYESGAILREVGTTNKTHLRDYEQAIHEETALLLKVHTSNFTIRGFTQTVEVDELASLGAKHGIPVYEDLGSGVIYDLKKHGIGEEPVIHDSLHRGADIVSFSGDKLLGGPQVGVIAGQKAWIDRLKANQLARVLRVDKVTLAALEATLRLYLDPEQAAQKIPALRDMLISTEELRKRAEKIKQQLSHFDIHICETENEVGGGSMPDIMLPSIALEIHHERDPAHVVERKLRMGNPAVIGRITRDVCLLDVRTIQDEEIPLLVQALNENLR</sequence>
<comment type="similarity">
    <text evidence="7 8">Belongs to the SelA family.</text>
</comment>
<dbReference type="Gene3D" id="3.40.640.10">
    <property type="entry name" value="Type I PLP-dependent aspartate aminotransferase-like (Major domain)"/>
    <property type="match status" value="1"/>
</dbReference>
<evidence type="ECO:0000313" key="10">
    <source>
        <dbReference type="EMBL" id="RKD23207.1"/>
    </source>
</evidence>
<protein>
    <recommendedName>
        <fullName evidence="8">L-seryl-tRNA(Sec) selenium transferase</fullName>
        <ecNumber evidence="8">2.9.1.1</ecNumber>
    </recommendedName>
    <alternativeName>
        <fullName evidence="8">Selenocysteine synthase</fullName>
        <shortName evidence="8">Sec synthase</shortName>
    </alternativeName>
    <alternativeName>
        <fullName evidence="8">Selenocysteinyl-tRNA(Sec) synthase</fullName>
    </alternativeName>
</protein>
<dbReference type="SUPFAM" id="SSF53383">
    <property type="entry name" value="PLP-dependent transferases"/>
    <property type="match status" value="1"/>
</dbReference>
<evidence type="ECO:0000256" key="4">
    <source>
        <dbReference type="ARBA" id="ARBA00022898"/>
    </source>
</evidence>
<name>A0A419SHE5_9BACL</name>
<keyword evidence="3 8" id="KW-0808">Transferase</keyword>
<dbReference type="PANTHER" id="PTHR32328">
    <property type="entry name" value="L-SERYL-TRNA(SEC) SELENIUM TRANSFERASE"/>
    <property type="match status" value="1"/>
</dbReference>
<feature type="modified residue" description="N6-(pyridoxal phosphate)lysine" evidence="8 9">
    <location>
        <position position="293"/>
    </location>
</feature>
<keyword evidence="6 8" id="KW-0711">Selenium</keyword>
<dbReference type="GO" id="GO:0001514">
    <property type="term" value="P:selenocysteine incorporation"/>
    <property type="evidence" value="ECO:0007669"/>
    <property type="project" value="UniProtKB-UniRule"/>
</dbReference>
<reference evidence="10 11" key="1">
    <citation type="submission" date="2016-08" db="EMBL/GenBank/DDBJ databases">
        <title>Novel Firmicute Genomes.</title>
        <authorList>
            <person name="Poppleton D.I."/>
            <person name="Gribaldo S."/>
        </authorList>
    </citation>
    <scope>NUCLEOTIDE SEQUENCE [LARGE SCALE GENOMIC DNA]</scope>
    <source>
        <strain evidence="10 11">RAOx-1</strain>
    </source>
</reference>
<evidence type="ECO:0000313" key="11">
    <source>
        <dbReference type="Proteomes" id="UP000284219"/>
    </source>
</evidence>
<evidence type="ECO:0000256" key="7">
    <source>
        <dbReference type="ARBA" id="ARBA00044507"/>
    </source>
</evidence>
<dbReference type="EC" id="2.9.1.1" evidence="8"/>
<dbReference type="InterPro" id="IPR018319">
    <property type="entry name" value="SelA-like"/>
</dbReference>
<keyword evidence="5 8" id="KW-0648">Protein biosynthesis</keyword>
<proteinExistence type="inferred from homology"/>
<comment type="caution">
    <text evidence="10">The sequence shown here is derived from an EMBL/GenBank/DDBJ whole genome shotgun (WGS) entry which is preliminary data.</text>
</comment>
<keyword evidence="11" id="KW-1185">Reference proteome</keyword>
<dbReference type="InterPro" id="IPR015421">
    <property type="entry name" value="PyrdxlP-dep_Trfase_major"/>
</dbReference>
<dbReference type="NCBIfam" id="TIGR00474">
    <property type="entry name" value="selA"/>
    <property type="match status" value="1"/>
</dbReference>
<evidence type="ECO:0000256" key="5">
    <source>
        <dbReference type="ARBA" id="ARBA00022917"/>
    </source>
</evidence>
<dbReference type="AlphaFoldDB" id="A0A419SHE5"/>
<dbReference type="UniPathway" id="UPA00906">
    <property type="reaction ID" value="UER00896"/>
</dbReference>
<evidence type="ECO:0000256" key="2">
    <source>
        <dbReference type="ARBA" id="ARBA00022490"/>
    </source>
</evidence>
<evidence type="ECO:0000256" key="3">
    <source>
        <dbReference type="ARBA" id="ARBA00022679"/>
    </source>
</evidence>
<dbReference type="GO" id="GO:0001717">
    <property type="term" value="P:conversion of seryl-tRNAsec to selenocys-tRNAsec"/>
    <property type="evidence" value="ECO:0007669"/>
    <property type="project" value="UniProtKB-UniRule"/>
</dbReference>
<dbReference type="HAMAP" id="MF_00423">
    <property type="entry name" value="SelA"/>
    <property type="match status" value="1"/>
</dbReference>